<dbReference type="InterPro" id="IPR042087">
    <property type="entry name" value="DNA_pol_B_thumb"/>
</dbReference>
<dbReference type="InterPro" id="IPR012337">
    <property type="entry name" value="RNaseH-like_sf"/>
</dbReference>
<dbReference type="SUPFAM" id="SSF56672">
    <property type="entry name" value="DNA/RNA polymerases"/>
    <property type="match status" value="1"/>
</dbReference>
<evidence type="ECO:0000256" key="6">
    <source>
        <dbReference type="ARBA" id="ARBA00022723"/>
    </source>
</evidence>
<dbReference type="Pfam" id="PF12254">
    <property type="entry name" value="DNA_pol_alpha_N"/>
    <property type="match status" value="1"/>
</dbReference>
<dbReference type="GO" id="GO:0008270">
    <property type="term" value="F:zinc ion binding"/>
    <property type="evidence" value="ECO:0007669"/>
    <property type="project" value="UniProtKB-KW"/>
</dbReference>
<keyword evidence="10 12" id="KW-0238">DNA-binding</keyword>
<dbReference type="InterPro" id="IPR006172">
    <property type="entry name" value="DNA-dir_DNA_pol_B"/>
</dbReference>
<dbReference type="Pfam" id="PF08996">
    <property type="entry name" value="zf-DNA_Pol"/>
    <property type="match status" value="1"/>
</dbReference>
<evidence type="ECO:0000313" key="18">
    <source>
        <dbReference type="EMBL" id="KAF9956432.1"/>
    </source>
</evidence>
<dbReference type="GO" id="GO:0003887">
    <property type="term" value="F:DNA-directed DNA polymerase activity"/>
    <property type="evidence" value="ECO:0007669"/>
    <property type="project" value="UniProtKB-KW"/>
</dbReference>
<dbReference type="PROSITE" id="PS00116">
    <property type="entry name" value="DNA_POLYMERASE_B"/>
    <property type="match status" value="1"/>
</dbReference>
<dbReference type="GO" id="GO:0003697">
    <property type="term" value="F:single-stranded DNA binding"/>
    <property type="evidence" value="ECO:0007669"/>
    <property type="project" value="TreeGrafter"/>
</dbReference>
<evidence type="ECO:0000256" key="7">
    <source>
        <dbReference type="ARBA" id="ARBA00022771"/>
    </source>
</evidence>
<dbReference type="InterPro" id="IPR017964">
    <property type="entry name" value="DNA-dir_DNA_pol_B_CS"/>
</dbReference>
<dbReference type="GO" id="GO:0003682">
    <property type="term" value="F:chromatin binding"/>
    <property type="evidence" value="ECO:0007669"/>
    <property type="project" value="TreeGrafter"/>
</dbReference>
<feature type="region of interest" description="Disordered" evidence="13">
    <location>
        <begin position="28"/>
        <end position="149"/>
    </location>
</feature>
<keyword evidence="11" id="KW-0539">Nucleus</keyword>
<evidence type="ECO:0000256" key="10">
    <source>
        <dbReference type="ARBA" id="ARBA00023125"/>
    </source>
</evidence>
<evidence type="ECO:0000259" key="17">
    <source>
        <dbReference type="Pfam" id="PF12254"/>
    </source>
</evidence>
<evidence type="ECO:0000259" key="15">
    <source>
        <dbReference type="Pfam" id="PF03104"/>
    </source>
</evidence>
<comment type="similarity">
    <text evidence="2 12">Belongs to the DNA polymerase type-B family.</text>
</comment>
<dbReference type="InterPro" id="IPR006134">
    <property type="entry name" value="DNA-dir_DNA_pol_B_multi_dom"/>
</dbReference>
<gene>
    <name evidence="18" type="primary">POL1</name>
    <name evidence="18" type="ORF">BGZ70_009901</name>
</gene>
<evidence type="ECO:0000259" key="16">
    <source>
        <dbReference type="Pfam" id="PF08996"/>
    </source>
</evidence>
<feature type="compositionally biased region" description="Acidic residues" evidence="13">
    <location>
        <begin position="65"/>
        <end position="92"/>
    </location>
</feature>
<evidence type="ECO:0000259" key="14">
    <source>
        <dbReference type="Pfam" id="PF00136"/>
    </source>
</evidence>
<evidence type="ECO:0000256" key="2">
    <source>
        <dbReference type="ARBA" id="ARBA00005755"/>
    </source>
</evidence>
<feature type="domain" description="DNA polymerase alpha catalytic subunit N-terminal" evidence="17">
    <location>
        <begin position="22"/>
        <end position="77"/>
    </location>
</feature>
<comment type="caution">
    <text evidence="18">The sequence shown here is derived from an EMBL/GenBank/DDBJ whole genome shotgun (WGS) entry which is preliminary data.</text>
</comment>
<dbReference type="SUPFAM" id="SSF53098">
    <property type="entry name" value="Ribonuclease H-like"/>
    <property type="match status" value="1"/>
</dbReference>
<feature type="domain" description="DNA-directed DNA polymerase family B multifunctional" evidence="14">
    <location>
        <begin position="772"/>
        <end position="1223"/>
    </location>
</feature>
<evidence type="ECO:0000256" key="8">
    <source>
        <dbReference type="ARBA" id="ARBA00022833"/>
    </source>
</evidence>
<dbReference type="Gene3D" id="1.10.132.60">
    <property type="entry name" value="DNA polymerase family B, C-terminal domain"/>
    <property type="match status" value="1"/>
</dbReference>
<dbReference type="GO" id="GO:0000166">
    <property type="term" value="F:nucleotide binding"/>
    <property type="evidence" value="ECO:0007669"/>
    <property type="project" value="InterPro"/>
</dbReference>
<keyword evidence="9 12" id="KW-0239">DNA-directed DNA polymerase</keyword>
<dbReference type="InterPro" id="IPR038256">
    <property type="entry name" value="Pol_alpha_znc_sf"/>
</dbReference>
<keyword evidence="7" id="KW-0863">Zinc-finger</keyword>
<reference evidence="18" key="1">
    <citation type="journal article" date="2020" name="Fungal Divers.">
        <title>Resolving the Mortierellaceae phylogeny through synthesis of multi-gene phylogenetics and phylogenomics.</title>
        <authorList>
            <person name="Vandepol N."/>
            <person name="Liber J."/>
            <person name="Desiro A."/>
            <person name="Na H."/>
            <person name="Kennedy M."/>
            <person name="Barry K."/>
            <person name="Grigoriev I.V."/>
            <person name="Miller A.N."/>
            <person name="O'Donnell K."/>
            <person name="Stajich J.E."/>
            <person name="Bonito G."/>
        </authorList>
    </citation>
    <scope>NUCLEOTIDE SEQUENCE</scope>
    <source>
        <strain evidence="18">CK1249</strain>
    </source>
</reference>
<evidence type="ECO:0000256" key="5">
    <source>
        <dbReference type="ARBA" id="ARBA00022705"/>
    </source>
</evidence>
<protein>
    <recommendedName>
        <fullName evidence="12">DNA polymerase</fullName>
        <ecNumber evidence="12">2.7.7.7</ecNumber>
    </recommendedName>
</protein>
<dbReference type="EMBL" id="JAAAHY010000841">
    <property type="protein sequence ID" value="KAF9956432.1"/>
    <property type="molecule type" value="Genomic_DNA"/>
</dbReference>
<keyword evidence="19" id="KW-1185">Reference proteome</keyword>
<evidence type="ECO:0000256" key="3">
    <source>
        <dbReference type="ARBA" id="ARBA00022679"/>
    </source>
</evidence>
<dbReference type="InterPro" id="IPR015088">
    <property type="entry name" value="Znf_DNA-dir_DNA_pol_B_alpha"/>
</dbReference>
<dbReference type="GO" id="GO:1902975">
    <property type="term" value="P:mitotic DNA replication initiation"/>
    <property type="evidence" value="ECO:0007669"/>
    <property type="project" value="InterPro"/>
</dbReference>
<dbReference type="Pfam" id="PF03104">
    <property type="entry name" value="DNA_pol_B_exo1"/>
    <property type="match status" value="1"/>
</dbReference>
<dbReference type="EC" id="2.7.7.7" evidence="12"/>
<dbReference type="CDD" id="cd05532">
    <property type="entry name" value="POLBc_alpha"/>
    <property type="match status" value="1"/>
</dbReference>
<dbReference type="FunFam" id="1.10.287.690:FF:000004">
    <property type="entry name" value="DNA polymerase"/>
    <property type="match status" value="1"/>
</dbReference>
<dbReference type="InterPro" id="IPR006133">
    <property type="entry name" value="DNA-dir_DNA_pol_B_exonuc"/>
</dbReference>
<comment type="catalytic activity">
    <reaction evidence="12">
        <text>DNA(n) + a 2'-deoxyribonucleoside 5'-triphosphate = DNA(n+1) + diphosphate</text>
        <dbReference type="Rhea" id="RHEA:22508"/>
        <dbReference type="Rhea" id="RHEA-COMP:17339"/>
        <dbReference type="Rhea" id="RHEA-COMP:17340"/>
        <dbReference type="ChEBI" id="CHEBI:33019"/>
        <dbReference type="ChEBI" id="CHEBI:61560"/>
        <dbReference type="ChEBI" id="CHEBI:173112"/>
        <dbReference type="EC" id="2.7.7.7"/>
    </reaction>
</comment>
<dbReference type="NCBIfam" id="TIGR00592">
    <property type="entry name" value="pol2"/>
    <property type="match status" value="1"/>
</dbReference>
<dbReference type="SMART" id="SM00486">
    <property type="entry name" value="POLBc"/>
    <property type="match status" value="1"/>
</dbReference>
<keyword evidence="3 12" id="KW-0808">Transferase</keyword>
<dbReference type="InterPro" id="IPR023211">
    <property type="entry name" value="DNA_pol_palm_dom_sf"/>
</dbReference>
<evidence type="ECO:0000256" key="12">
    <source>
        <dbReference type="RuleBase" id="RU000442"/>
    </source>
</evidence>
<dbReference type="PRINTS" id="PR00106">
    <property type="entry name" value="DNAPOLB"/>
</dbReference>
<dbReference type="Pfam" id="PF00136">
    <property type="entry name" value="DNA_pol_B"/>
    <property type="match status" value="1"/>
</dbReference>
<keyword evidence="4 12" id="KW-0548">Nucleotidyltransferase</keyword>
<organism evidence="18 19">
    <name type="scientific">Mortierella alpina</name>
    <name type="common">Oleaginous fungus</name>
    <name type="synonym">Mortierella renispora</name>
    <dbReference type="NCBI Taxonomy" id="64518"/>
    <lineage>
        <taxon>Eukaryota</taxon>
        <taxon>Fungi</taxon>
        <taxon>Fungi incertae sedis</taxon>
        <taxon>Mucoromycota</taxon>
        <taxon>Mortierellomycotina</taxon>
        <taxon>Mortierellomycetes</taxon>
        <taxon>Mortierellales</taxon>
        <taxon>Mortierellaceae</taxon>
        <taxon>Mortierella</taxon>
    </lineage>
</organism>
<evidence type="ECO:0000256" key="9">
    <source>
        <dbReference type="ARBA" id="ARBA00022932"/>
    </source>
</evidence>
<sequence length="1447" mass="163857">MSGRIKRRAAEKPVNSSIAQLRAAKAAKEAGISRIHQYEVEDPEDLYDEVDDERVNKRLRQDHDDFVEDDDGRGYAYDDDEDEREMYSDEYEHEIASKGSKKNGKGKSAADKDAPKPKAKENIRDAFMKAEARPKVQKSAPSKQNAADDGFLSSLLDSIEEPAMATPSKKMPLKAINTPTRALISKMGPLKIKDEEFDEAPRNLASRINALADDNDDDFDSFDNFEVEFTPPPAQITSRIKQEIKQEPGFNPFIVQDDYTSSQTEPAALNDTTAPMTSIVKEKATVVKQPERDNGLNWMTVDSDLNQTYTPAKAETDGLVDVKESILKEEDGTLRMYWIDACEVRGVVYLFGKVHQKITDTFVSCCVAVHNMERNLYVLPRTHRVDKNGNATNEEVDMADVYTEFDNIRQAHRITSWLSKPVERKYAFDLPGIPSSGEYLKVVYKYSLPSLPSELKGETFSHVFGTNTSALEHFIIKRNLMGPCWLEIKEAKLNSTKVSWCKSEFLVSDAKHIVPMKDSSDLPPPPLSVMSLSLRTVINPKDKSNEIVSVCTTVYHEVRLDEPVENSKRSVSKNIYIRPLATSPFPPGFDRVIERSKVKVVKQSSERTLLNLLLANIFNTDPDVIVGHNFVGFDLDVLLHRMKHTKADHWSRIGRLRRTIWPKLQTGAGGMGDTTAQEKNIMSGRLMCDTYIGAKEHLRAKSYSLTNLVSMQLGVNREDIEYEKISQYFSNAEDLEKMLRHSDFDTYLCAELMFSLQLLPLSRQLTTLSGNLWSMTLTAGRAVRNEYLLLHEFHRNKYICPDKSYYKDNKDAPMIVGGDMDDQDEPVAAKKGSKRKPQYAGGLVLEPKKGFYDKFVLLLDFNSLYPSIIQEYNICFTTVKHDKEKDDDDTLPDYPEPEVPTGILPKLLANLVERRREVKKLMKNASGAKYEEYDIRQKGLKLTANSMYGCLGATYSRFYAKQLAMLITSRGREILQNTVDLATESGLDVIYGDTDSIMINTNTTNIDEVKPIAEGLKKIVNARYKLLEIEMDGMYKRMLLLKKKKYAALMVVEKNGKYETVKEMKGLDMVRRDWCGLSQDVSEYVLTQILSSDNQDREQVVENIHNYLRTVGEETRKGLIPLEKFVVNKGLTKAPEDYADAKSQPHVQVALRLKSKGMSIRAGDTVPYVICIHKDSLAPKGSYAERAYHPDEVLQPESGLVIDFEYYLNQQVHPPLDRLCGPIEGTDATRLADCLGLDTSKFRSAVRSTGQEEELQTLGSQLSDVERYKDAEALELRCRSCQTTYPCSSLMMESDSSYRFGLQCPSCRAIAQPASASVLLTGAIRKYIQKYYQGWVICDDQGCQNRTRMVGVIGRRCLVEGCRGTMHSEYSDGALYIQLSFFRHIFDVSKALDKIDFEKNGAIRVQIEQNRELIGQLKACADKYIDKSARRYVDLSQLFSFVQITAR</sequence>
<dbReference type="Proteomes" id="UP000738359">
    <property type="component" value="Unassembled WGS sequence"/>
</dbReference>
<dbReference type="Gene3D" id="1.10.287.690">
    <property type="entry name" value="Helix hairpin bin"/>
    <property type="match status" value="1"/>
</dbReference>
<dbReference type="PANTHER" id="PTHR45861">
    <property type="entry name" value="DNA POLYMERASE ALPHA CATALYTIC SUBUNIT"/>
    <property type="match status" value="1"/>
</dbReference>
<comment type="subcellular location">
    <subcellularLocation>
        <location evidence="1">Nucleus</location>
    </subcellularLocation>
</comment>
<feature type="domain" description="Zinc finger DNA-directed DNA polymerase family B alpha" evidence="16">
    <location>
        <begin position="1260"/>
        <end position="1439"/>
    </location>
</feature>
<dbReference type="InterPro" id="IPR045846">
    <property type="entry name" value="POLBc_alpha"/>
</dbReference>
<dbReference type="OrthoDB" id="6755010at2759"/>
<evidence type="ECO:0000313" key="19">
    <source>
        <dbReference type="Proteomes" id="UP000738359"/>
    </source>
</evidence>
<evidence type="ECO:0000256" key="1">
    <source>
        <dbReference type="ARBA" id="ARBA00004123"/>
    </source>
</evidence>
<dbReference type="Gene3D" id="3.90.1600.10">
    <property type="entry name" value="Palm domain of DNA polymerase"/>
    <property type="match status" value="1"/>
</dbReference>
<dbReference type="InterPro" id="IPR024647">
    <property type="entry name" value="DNA_pol_a_cat_su_N"/>
</dbReference>
<evidence type="ECO:0000256" key="4">
    <source>
        <dbReference type="ARBA" id="ARBA00022695"/>
    </source>
</evidence>
<dbReference type="Gene3D" id="6.10.10.100">
    <property type="match status" value="1"/>
</dbReference>
<dbReference type="FunFam" id="3.30.70.2820:FF:000001">
    <property type="entry name" value="DNA polymerase"/>
    <property type="match status" value="1"/>
</dbReference>
<feature type="compositionally biased region" description="Basic and acidic residues" evidence="13">
    <location>
        <begin position="53"/>
        <end position="64"/>
    </location>
</feature>
<name>A0A9P6LZZ5_MORAP</name>
<proteinExistence type="inferred from homology"/>
<dbReference type="FunFam" id="1.10.132.60:FF:000004">
    <property type="entry name" value="DNA polymerase"/>
    <property type="match status" value="1"/>
</dbReference>
<dbReference type="Gene3D" id="2.40.50.730">
    <property type="match status" value="1"/>
</dbReference>
<dbReference type="InterPro" id="IPR043502">
    <property type="entry name" value="DNA/RNA_pol_sf"/>
</dbReference>
<dbReference type="InterPro" id="IPR036397">
    <property type="entry name" value="RNaseH_sf"/>
</dbReference>
<feature type="domain" description="DNA-directed DNA polymerase family B exonuclease" evidence="15">
    <location>
        <begin position="462"/>
        <end position="707"/>
    </location>
</feature>
<keyword evidence="5 12" id="KW-0235">DNA replication</keyword>
<dbReference type="Gene3D" id="3.30.70.2820">
    <property type="match status" value="1"/>
</dbReference>
<dbReference type="GO" id="GO:0006273">
    <property type="term" value="P:lagging strand elongation"/>
    <property type="evidence" value="ECO:0007669"/>
    <property type="project" value="TreeGrafter"/>
</dbReference>
<evidence type="ECO:0000256" key="11">
    <source>
        <dbReference type="ARBA" id="ARBA00023242"/>
    </source>
</evidence>
<keyword evidence="8" id="KW-0862">Zinc</keyword>
<dbReference type="GO" id="GO:0006272">
    <property type="term" value="P:leading strand elongation"/>
    <property type="evidence" value="ECO:0007669"/>
    <property type="project" value="TreeGrafter"/>
</dbReference>
<accession>A0A9P6LZZ5</accession>
<dbReference type="Gene3D" id="3.30.420.10">
    <property type="entry name" value="Ribonuclease H-like superfamily/Ribonuclease H"/>
    <property type="match status" value="1"/>
</dbReference>
<dbReference type="CDD" id="cd05776">
    <property type="entry name" value="DNA_polB_alpha_exo"/>
    <property type="match status" value="1"/>
</dbReference>
<feature type="compositionally biased region" description="Basic and acidic residues" evidence="13">
    <location>
        <begin position="108"/>
        <end position="134"/>
    </location>
</feature>
<dbReference type="PANTHER" id="PTHR45861:SF1">
    <property type="entry name" value="DNA POLYMERASE ALPHA CATALYTIC SUBUNIT"/>
    <property type="match status" value="1"/>
</dbReference>
<keyword evidence="6" id="KW-0479">Metal-binding</keyword>
<dbReference type="GO" id="GO:0005658">
    <property type="term" value="C:alpha DNA polymerase:primase complex"/>
    <property type="evidence" value="ECO:0007669"/>
    <property type="project" value="TreeGrafter"/>
</dbReference>
<dbReference type="GO" id="GO:0003688">
    <property type="term" value="F:DNA replication origin binding"/>
    <property type="evidence" value="ECO:0007669"/>
    <property type="project" value="TreeGrafter"/>
</dbReference>
<evidence type="ECO:0000256" key="13">
    <source>
        <dbReference type="SAM" id="MobiDB-lite"/>
    </source>
</evidence>
<dbReference type="Gene3D" id="1.10.3200.20">
    <property type="entry name" value="DNA Polymerase alpha, zinc finger"/>
    <property type="match status" value="1"/>
</dbReference>
<feature type="compositionally biased region" description="Acidic residues" evidence="13">
    <location>
        <begin position="40"/>
        <end position="52"/>
    </location>
</feature>